<sequence length="148" mass="17000">MFNAETEQGVAQAFTHSVIDFKRDPWPKVSDSAKDLVKKMFDPNPKRRLSYTHILLEYFALAGLKHDMVLQSLLQHTPVLNELELELQNVRLAELVGMRAEVEFIEFVLSSASRLESLIIKLDSKRPGKLKFTKRSYCSEGLLPKLRL</sequence>
<name>A0AAV7GTT3_DENCH</name>
<protein>
    <submittedName>
        <fullName evidence="6">Uncharacterized protein</fullName>
    </submittedName>
</protein>
<dbReference type="InterPro" id="IPR050205">
    <property type="entry name" value="CDPK_Ser/Thr_kinases"/>
</dbReference>
<organism evidence="6 7">
    <name type="scientific">Dendrobium chrysotoxum</name>
    <name type="common">Orchid</name>
    <dbReference type="NCBI Taxonomy" id="161865"/>
    <lineage>
        <taxon>Eukaryota</taxon>
        <taxon>Viridiplantae</taxon>
        <taxon>Streptophyta</taxon>
        <taxon>Embryophyta</taxon>
        <taxon>Tracheophyta</taxon>
        <taxon>Spermatophyta</taxon>
        <taxon>Magnoliopsida</taxon>
        <taxon>Liliopsida</taxon>
        <taxon>Asparagales</taxon>
        <taxon>Orchidaceae</taxon>
        <taxon>Epidendroideae</taxon>
        <taxon>Malaxideae</taxon>
        <taxon>Dendrobiinae</taxon>
        <taxon>Dendrobium</taxon>
    </lineage>
</organism>
<keyword evidence="3" id="KW-0547">Nucleotide-binding</keyword>
<dbReference type="SUPFAM" id="SSF56112">
    <property type="entry name" value="Protein kinase-like (PK-like)"/>
    <property type="match status" value="1"/>
</dbReference>
<keyword evidence="5" id="KW-0067">ATP-binding</keyword>
<evidence type="ECO:0000313" key="6">
    <source>
        <dbReference type="EMBL" id="KAH0459143.1"/>
    </source>
</evidence>
<keyword evidence="7" id="KW-1185">Reference proteome</keyword>
<comment type="caution">
    <text evidence="6">The sequence shown here is derived from an EMBL/GenBank/DDBJ whole genome shotgun (WGS) entry which is preliminary data.</text>
</comment>
<reference evidence="6 7" key="1">
    <citation type="journal article" date="2021" name="Hortic Res">
        <title>Chromosome-scale assembly of the Dendrobium chrysotoxum genome enhances the understanding of orchid evolution.</title>
        <authorList>
            <person name="Zhang Y."/>
            <person name="Zhang G.Q."/>
            <person name="Zhang D."/>
            <person name="Liu X.D."/>
            <person name="Xu X.Y."/>
            <person name="Sun W.H."/>
            <person name="Yu X."/>
            <person name="Zhu X."/>
            <person name="Wang Z.W."/>
            <person name="Zhao X."/>
            <person name="Zhong W.Y."/>
            <person name="Chen H."/>
            <person name="Yin W.L."/>
            <person name="Huang T."/>
            <person name="Niu S.C."/>
            <person name="Liu Z.J."/>
        </authorList>
    </citation>
    <scope>NUCLEOTIDE SEQUENCE [LARGE SCALE GENOMIC DNA]</scope>
    <source>
        <strain evidence="6">Lindl</strain>
    </source>
</reference>
<evidence type="ECO:0000256" key="3">
    <source>
        <dbReference type="ARBA" id="ARBA00022741"/>
    </source>
</evidence>
<evidence type="ECO:0000256" key="4">
    <source>
        <dbReference type="ARBA" id="ARBA00022777"/>
    </source>
</evidence>
<proteinExistence type="predicted"/>
<gene>
    <name evidence="6" type="ORF">IEQ34_011957</name>
</gene>
<dbReference type="GO" id="GO:0004674">
    <property type="term" value="F:protein serine/threonine kinase activity"/>
    <property type="evidence" value="ECO:0007669"/>
    <property type="project" value="UniProtKB-KW"/>
</dbReference>
<evidence type="ECO:0000256" key="1">
    <source>
        <dbReference type="ARBA" id="ARBA00022527"/>
    </source>
</evidence>
<dbReference type="AlphaFoldDB" id="A0AAV7GTT3"/>
<evidence type="ECO:0000313" key="7">
    <source>
        <dbReference type="Proteomes" id="UP000775213"/>
    </source>
</evidence>
<dbReference type="Gene3D" id="1.10.510.10">
    <property type="entry name" value="Transferase(Phosphotransferase) domain 1"/>
    <property type="match status" value="1"/>
</dbReference>
<keyword evidence="4" id="KW-0418">Kinase</keyword>
<dbReference type="PANTHER" id="PTHR24349">
    <property type="entry name" value="SERINE/THREONINE-PROTEIN KINASE"/>
    <property type="match status" value="1"/>
</dbReference>
<dbReference type="GO" id="GO:0005524">
    <property type="term" value="F:ATP binding"/>
    <property type="evidence" value="ECO:0007669"/>
    <property type="project" value="UniProtKB-KW"/>
</dbReference>
<evidence type="ECO:0000256" key="2">
    <source>
        <dbReference type="ARBA" id="ARBA00022679"/>
    </source>
</evidence>
<evidence type="ECO:0000256" key="5">
    <source>
        <dbReference type="ARBA" id="ARBA00022840"/>
    </source>
</evidence>
<accession>A0AAV7GTT3</accession>
<dbReference type="EMBL" id="JAGFBR010000011">
    <property type="protein sequence ID" value="KAH0459143.1"/>
    <property type="molecule type" value="Genomic_DNA"/>
</dbReference>
<keyword evidence="2" id="KW-0808">Transferase</keyword>
<keyword evidence="1" id="KW-0723">Serine/threonine-protein kinase</keyword>
<dbReference type="Proteomes" id="UP000775213">
    <property type="component" value="Unassembled WGS sequence"/>
</dbReference>
<dbReference type="InterPro" id="IPR011009">
    <property type="entry name" value="Kinase-like_dom_sf"/>
</dbReference>